<evidence type="ECO:0000256" key="8">
    <source>
        <dbReference type="ARBA" id="ARBA00023242"/>
    </source>
</evidence>
<sequence length="550" mass="61230">MPKMKGESSTTSPVLFLNTKGEPIRFYVRPGPTKVQLQPLITNGGGVLCRTQEPSAILLADPGDVRGGMESAGHFYISTQYIHDCVMKKQQLDMEKYRFNNVQSVQTRARQNKSRTSGRLGYSEEDDAAILSFMVKHKHEARGNRVWQQMERQKITNHSWQSMKDRYLKHLQQKVPAKTPEKKNDSRQKRKVLPLKNSPSSVEEISQPPPESDTAQILPGKEATNQSSDSDLTQITANNGDVQCLSESGDLQQNSSEVTQQEPCAERQDHDAPSEETQPQLQPDTEQAETSSKRARLESDVTAEDTPTGSSGQVVSPSPTEVQHGKTSTPVKRKLGILERAAREFEDSQDYSQEEDDDCHQDQTFSNTPILDPSEIVEAAAHELEVQEGEGNSEPHCSNIQHNGPQLQCDGHDKGAEEDAPVPGNTAVSAVSNAHMFLFESETQEEDFSQSQQTDPQSQDLVKAEQHILNLMRETKKSLVEVTKALLKTSGDVSLALGYLLEGCDRVTDGPLWTRQDDQILLSADRSEPLLLEKYGEERVTKRIAFLQAN</sequence>
<feature type="compositionally biased region" description="Acidic residues" evidence="11">
    <location>
        <begin position="347"/>
        <end position="359"/>
    </location>
</feature>
<evidence type="ECO:0000313" key="15">
    <source>
        <dbReference type="Proteomes" id="UP000504632"/>
    </source>
</evidence>
<keyword evidence="5 10" id="KW-0805">Transcription regulation</keyword>
<feature type="domain" description="TRF2-interacting telomeric protein/Rap1 C-terminal" evidence="13">
    <location>
        <begin position="481"/>
        <end position="548"/>
    </location>
</feature>
<organism evidence="15 16">
    <name type="scientific">Chanos chanos</name>
    <name type="common">Milkfish</name>
    <name type="synonym">Mugil chanos</name>
    <dbReference type="NCBI Taxonomy" id="29144"/>
    <lineage>
        <taxon>Eukaryota</taxon>
        <taxon>Metazoa</taxon>
        <taxon>Chordata</taxon>
        <taxon>Craniata</taxon>
        <taxon>Vertebrata</taxon>
        <taxon>Euteleostomi</taxon>
        <taxon>Actinopterygii</taxon>
        <taxon>Neopterygii</taxon>
        <taxon>Teleostei</taxon>
        <taxon>Ostariophysi</taxon>
        <taxon>Gonorynchiformes</taxon>
        <taxon>Chanidae</taxon>
        <taxon>Chanos</taxon>
    </lineage>
</organism>
<evidence type="ECO:0000259" key="14">
    <source>
        <dbReference type="Pfam" id="PF16589"/>
    </source>
</evidence>
<dbReference type="GO" id="GO:0031848">
    <property type="term" value="P:protection from non-homologous end joining at telomere"/>
    <property type="evidence" value="ECO:0007669"/>
    <property type="project" value="TreeGrafter"/>
</dbReference>
<feature type="region of interest" description="Disordered" evidence="11">
    <location>
        <begin position="385"/>
        <end position="422"/>
    </location>
</feature>
<dbReference type="CDD" id="cd11655">
    <property type="entry name" value="rap1_myb-like"/>
    <property type="match status" value="1"/>
</dbReference>
<dbReference type="InterPro" id="IPR021661">
    <property type="entry name" value="Rap1_C"/>
</dbReference>
<reference evidence="16" key="1">
    <citation type="submission" date="2025-08" db="UniProtKB">
        <authorList>
            <consortium name="RefSeq"/>
        </authorList>
    </citation>
    <scope>IDENTIFICATION</scope>
</reference>
<keyword evidence="7 10" id="KW-0804">Transcription</keyword>
<proteinExistence type="inferred from homology"/>
<dbReference type="Pfam" id="PF16589">
    <property type="entry name" value="BRCT_2"/>
    <property type="match status" value="1"/>
</dbReference>
<dbReference type="InterPro" id="IPR038104">
    <property type="entry name" value="Rap1_C_sf"/>
</dbReference>
<evidence type="ECO:0000256" key="4">
    <source>
        <dbReference type="ARBA" id="ARBA00022895"/>
    </source>
</evidence>
<evidence type="ECO:0000256" key="11">
    <source>
        <dbReference type="SAM" id="MobiDB-lite"/>
    </source>
</evidence>
<dbReference type="GeneID" id="115815317"/>
<evidence type="ECO:0000256" key="10">
    <source>
        <dbReference type="RuleBase" id="RU367107"/>
    </source>
</evidence>
<evidence type="ECO:0000256" key="5">
    <source>
        <dbReference type="ARBA" id="ARBA00023015"/>
    </source>
</evidence>
<dbReference type="GO" id="GO:0010833">
    <property type="term" value="P:telomere maintenance via telomere lengthening"/>
    <property type="evidence" value="ECO:0007669"/>
    <property type="project" value="UniProtKB-UniRule"/>
</dbReference>
<feature type="compositionally biased region" description="Polar residues" evidence="11">
    <location>
        <begin position="275"/>
        <end position="290"/>
    </location>
</feature>
<dbReference type="Gene3D" id="1.10.10.2170">
    <property type="match status" value="1"/>
</dbReference>
<dbReference type="GO" id="GO:0070187">
    <property type="term" value="C:shelterin complex"/>
    <property type="evidence" value="ECO:0007669"/>
    <property type="project" value="TreeGrafter"/>
</dbReference>
<dbReference type="InterPro" id="IPR039595">
    <property type="entry name" value="TE2IP/Rap1"/>
</dbReference>
<evidence type="ECO:0000313" key="16">
    <source>
        <dbReference type="RefSeq" id="XP_030634134.1"/>
    </source>
</evidence>
<dbReference type="Pfam" id="PF08914">
    <property type="entry name" value="Myb_Rap1"/>
    <property type="match status" value="1"/>
</dbReference>
<evidence type="ECO:0000256" key="6">
    <source>
        <dbReference type="ARBA" id="ARBA00023159"/>
    </source>
</evidence>
<feature type="region of interest" description="Disordered" evidence="11">
    <location>
        <begin position="174"/>
        <end position="331"/>
    </location>
</feature>
<dbReference type="GO" id="GO:0042162">
    <property type="term" value="F:telomeric DNA binding"/>
    <property type="evidence" value="ECO:0007669"/>
    <property type="project" value="TreeGrafter"/>
</dbReference>
<gene>
    <name evidence="16" type="primary">terf2ip</name>
</gene>
<dbReference type="InterPro" id="IPR015010">
    <property type="entry name" value="TERF2IP_Myb"/>
</dbReference>
<protein>
    <recommendedName>
        <fullName evidence="2 10">Telomeric repeat-binding factor 2-interacting protein 1</fullName>
        <shortName evidence="10">TERF2-interacting telomeric protein 1</shortName>
    </recommendedName>
    <alternativeName>
        <fullName evidence="9 10">Repressor/activator protein 1 homolog</fullName>
    </alternativeName>
</protein>
<dbReference type="GO" id="GO:0005654">
    <property type="term" value="C:nucleoplasm"/>
    <property type="evidence" value="ECO:0007669"/>
    <property type="project" value="UniProtKB-ARBA"/>
</dbReference>
<evidence type="ECO:0000256" key="2">
    <source>
        <dbReference type="ARBA" id="ARBA00017805"/>
    </source>
</evidence>
<feature type="domain" description="TERF2-interacting telomeric protein 1 Myb" evidence="12">
    <location>
        <begin position="122"/>
        <end position="174"/>
    </location>
</feature>
<comment type="subcellular location">
    <subcellularLocation>
        <location evidence="10">Nucleus</location>
    </subcellularLocation>
    <subcellularLocation>
        <location evidence="10">Chromosome</location>
        <location evidence="10">Telomere</location>
    </subcellularLocation>
</comment>
<dbReference type="AlphaFoldDB" id="A0A6J2VQW1"/>
<evidence type="ECO:0000256" key="3">
    <source>
        <dbReference type="ARBA" id="ARBA00022454"/>
    </source>
</evidence>
<feature type="domain" description="BRCT" evidence="14">
    <location>
        <begin position="15"/>
        <end position="98"/>
    </location>
</feature>
<comment type="function">
    <text evidence="10">Acts both as a regulator of telomere function and as a transcription regulator. Involved in the regulation of telomere length and protection as a component of the shelterin complex (telosome). Does not bind DNA directly: recruited to telomeric double-stranded 5'-TTAGGG-3' repeats via its interaction with terf2. Independently of its function in telomeres, also acts as a transcription regulator: recruited to extratelomeric 5'-TTAGGG-3' sites via its association with terf2 or other factors, and regulates gene expression.</text>
</comment>
<keyword evidence="4 10" id="KW-0779">Telomere</keyword>
<keyword evidence="3 10" id="KW-0158">Chromosome</keyword>
<evidence type="ECO:0000259" key="13">
    <source>
        <dbReference type="Pfam" id="PF11626"/>
    </source>
</evidence>
<dbReference type="PANTHER" id="PTHR16466:SF6">
    <property type="entry name" value="TELOMERIC REPEAT-BINDING FACTOR 2-INTERACTING PROTEIN 1"/>
    <property type="match status" value="1"/>
</dbReference>
<dbReference type="OrthoDB" id="435460at2759"/>
<keyword evidence="6 10" id="KW-0010">Activator</keyword>
<dbReference type="InParanoid" id="A0A6J2VQW1"/>
<dbReference type="GO" id="GO:0006355">
    <property type="term" value="P:regulation of DNA-templated transcription"/>
    <property type="evidence" value="ECO:0007669"/>
    <property type="project" value="UniProtKB-UniRule"/>
</dbReference>
<dbReference type="RefSeq" id="XP_030634134.1">
    <property type="nucleotide sequence ID" value="XM_030778274.1"/>
</dbReference>
<comment type="subunit">
    <text evidence="10">Homodimer.</text>
</comment>
<dbReference type="InterPro" id="IPR001357">
    <property type="entry name" value="BRCT_dom"/>
</dbReference>
<dbReference type="FunCoup" id="A0A6J2VQW1">
    <property type="interactions" value="247"/>
</dbReference>
<dbReference type="CTD" id="54386"/>
<dbReference type="InterPro" id="IPR009057">
    <property type="entry name" value="Homeodomain-like_sf"/>
</dbReference>
<dbReference type="PANTHER" id="PTHR16466">
    <property type="entry name" value="TELOMERE REPEAT-BINDING FACTOR 2-INTERACTING PROTEIN 1"/>
    <property type="match status" value="1"/>
</dbReference>
<dbReference type="Gene3D" id="1.10.10.60">
    <property type="entry name" value="Homeodomain-like"/>
    <property type="match status" value="1"/>
</dbReference>
<evidence type="ECO:0000259" key="12">
    <source>
        <dbReference type="Pfam" id="PF08914"/>
    </source>
</evidence>
<dbReference type="Proteomes" id="UP000504632">
    <property type="component" value="Chromosome 6"/>
</dbReference>
<feature type="compositionally biased region" description="Polar residues" evidence="11">
    <location>
        <begin position="223"/>
        <end position="262"/>
    </location>
</feature>
<feature type="compositionally biased region" description="Polar residues" evidence="11">
    <location>
        <begin position="395"/>
        <end position="406"/>
    </location>
</feature>
<evidence type="ECO:0000256" key="1">
    <source>
        <dbReference type="ARBA" id="ARBA00010467"/>
    </source>
</evidence>
<dbReference type="SUPFAM" id="SSF46689">
    <property type="entry name" value="Homeodomain-like"/>
    <property type="match status" value="1"/>
</dbReference>
<keyword evidence="8 10" id="KW-0539">Nucleus</keyword>
<evidence type="ECO:0000256" key="7">
    <source>
        <dbReference type="ARBA" id="ARBA00023163"/>
    </source>
</evidence>
<dbReference type="FunFam" id="1.10.10.60:FF:000246">
    <property type="entry name" value="Telomeric repeat-binding factor 2-interacting protein 1"/>
    <property type="match status" value="1"/>
</dbReference>
<feature type="compositionally biased region" description="Basic and acidic residues" evidence="11">
    <location>
        <begin position="264"/>
        <end position="273"/>
    </location>
</feature>
<name>A0A6J2VQW1_CHACN</name>
<feature type="compositionally biased region" description="Polar residues" evidence="11">
    <location>
        <begin position="305"/>
        <end position="330"/>
    </location>
</feature>
<evidence type="ECO:0000256" key="9">
    <source>
        <dbReference type="ARBA" id="ARBA00032471"/>
    </source>
</evidence>
<dbReference type="Pfam" id="PF11626">
    <property type="entry name" value="Rap1_C"/>
    <property type="match status" value="1"/>
</dbReference>
<comment type="similarity">
    <text evidence="1 10">Belongs to the RAP1 family.</text>
</comment>
<accession>A0A6J2VQW1</accession>
<feature type="region of interest" description="Disordered" evidence="11">
    <location>
        <begin position="345"/>
        <end position="371"/>
    </location>
</feature>
<keyword evidence="15" id="KW-1185">Reference proteome</keyword>